<dbReference type="Proteomes" id="UP000189339">
    <property type="component" value="Unassembled WGS sequence"/>
</dbReference>
<name>A0A1V2DRC8_9GAMM</name>
<feature type="domain" description="Phage tail fibre protein N-terminal" evidence="1">
    <location>
        <begin position="1"/>
        <end position="103"/>
    </location>
</feature>
<dbReference type="STRING" id="135739.BTO32_11350"/>
<accession>A0A1V2DRC8</accession>
<dbReference type="AlphaFoldDB" id="A0A1V2DRC8"/>
<reference evidence="2 3" key="1">
    <citation type="submission" date="2016-12" db="EMBL/GenBank/DDBJ databases">
        <title>Marinobacter lutaoensis whole genome sequencing.</title>
        <authorList>
            <person name="Verma A."/>
            <person name="Krishnamurthi S."/>
        </authorList>
    </citation>
    <scope>NUCLEOTIDE SEQUENCE [LARGE SCALE GENOMIC DNA]</scope>
    <source>
        <strain evidence="2 3">T5054</strain>
    </source>
</reference>
<evidence type="ECO:0000313" key="3">
    <source>
        <dbReference type="Proteomes" id="UP000189339"/>
    </source>
</evidence>
<dbReference type="InterPro" id="IPR022225">
    <property type="entry name" value="Phage_tail_fibre_N"/>
</dbReference>
<protein>
    <recommendedName>
        <fullName evidence="1">Phage tail fibre protein N-terminal domain-containing protein</fullName>
    </recommendedName>
</protein>
<comment type="caution">
    <text evidence="2">The sequence shown here is derived from an EMBL/GenBank/DDBJ whole genome shotgun (WGS) entry which is preliminary data.</text>
</comment>
<sequence>MSTAFKPVITQAGITAVFNATHSGLQANIVEVALGDQGWSPEASATALKREKRRIPISNGNRLSDNQIHITAIEDGQLAYWVREIGFYLDDGTLLAIWSHPSQPLAYKAAGVDLLLAFDLALSALPADSVKVIGTGGVNLSPATTEQLGVVRLATLAEAKAGTVPDEAVTPAGMRAHGDARYARVSHHHPWDQIDGKPAAYPPSAHQHGWAEIDGKPSTYPPASHNHDGRYVLLASQTRVTYGRLQTTARRSSVGWWNGYDSTAYNYVDIYPPYGYTMSHLIGFIASIGAVHYAGEVDDNDSIWLKWHRQSDRVRVVCNNSENRAASQINYLALWRK</sequence>
<proteinExistence type="predicted"/>
<evidence type="ECO:0000259" key="1">
    <source>
        <dbReference type="Pfam" id="PF12571"/>
    </source>
</evidence>
<organism evidence="2 3">
    <name type="scientific">Marinobacter lutaoensis</name>
    <dbReference type="NCBI Taxonomy" id="135739"/>
    <lineage>
        <taxon>Bacteria</taxon>
        <taxon>Pseudomonadati</taxon>
        <taxon>Pseudomonadota</taxon>
        <taxon>Gammaproteobacteria</taxon>
        <taxon>Pseudomonadales</taxon>
        <taxon>Marinobacteraceae</taxon>
        <taxon>Marinobacter</taxon>
    </lineage>
</organism>
<dbReference type="RefSeq" id="WP_076724748.1">
    <property type="nucleotide sequence ID" value="NZ_MSCW01000007.1"/>
</dbReference>
<evidence type="ECO:0000313" key="2">
    <source>
        <dbReference type="EMBL" id="ONF43274.1"/>
    </source>
</evidence>
<gene>
    <name evidence="2" type="ORF">BTO32_11350</name>
</gene>
<keyword evidence="3" id="KW-1185">Reference proteome</keyword>
<dbReference type="EMBL" id="MSCW01000007">
    <property type="protein sequence ID" value="ONF43274.1"/>
    <property type="molecule type" value="Genomic_DNA"/>
</dbReference>
<dbReference type="OrthoDB" id="8596123at2"/>
<dbReference type="Pfam" id="PF12571">
    <property type="entry name" value="Phage_tail_fib"/>
    <property type="match status" value="1"/>
</dbReference>